<evidence type="ECO:0008006" key="5">
    <source>
        <dbReference type="Google" id="ProtNLM"/>
    </source>
</evidence>
<accession>B8LXT8</accession>
<dbReference type="OMA" id="LERYHEW"/>
<dbReference type="STRING" id="441959.B8LXT8"/>
<gene>
    <name evidence="3" type="ORF">TSTA_062400</name>
</gene>
<evidence type="ECO:0000313" key="4">
    <source>
        <dbReference type="Proteomes" id="UP000001745"/>
    </source>
</evidence>
<protein>
    <recommendedName>
        <fullName evidence="5">C2H2-type domain-containing protein</fullName>
    </recommendedName>
</protein>
<dbReference type="GeneID" id="8104400"/>
<evidence type="ECO:0000256" key="2">
    <source>
        <dbReference type="SAM" id="SignalP"/>
    </source>
</evidence>
<dbReference type="PhylomeDB" id="B8LXT8"/>
<dbReference type="Proteomes" id="UP000001745">
    <property type="component" value="Unassembled WGS sequence"/>
</dbReference>
<dbReference type="RefSeq" id="XP_002340140.1">
    <property type="nucleotide sequence ID" value="XM_002340099.1"/>
</dbReference>
<feature type="compositionally biased region" description="Basic and acidic residues" evidence="1">
    <location>
        <begin position="215"/>
        <end position="229"/>
    </location>
</feature>
<feature type="chain" id="PRO_5002874572" description="C2H2-type domain-containing protein" evidence="2">
    <location>
        <begin position="18"/>
        <end position="472"/>
    </location>
</feature>
<dbReference type="eggNOG" id="ENOG502SIP1">
    <property type="taxonomic scope" value="Eukaryota"/>
</dbReference>
<evidence type="ECO:0000256" key="1">
    <source>
        <dbReference type="SAM" id="MobiDB-lite"/>
    </source>
</evidence>
<name>B8LXT8_TALSN</name>
<dbReference type="HOGENOM" id="CLU_037030_1_0_1"/>
<organism evidence="3 4">
    <name type="scientific">Talaromyces stipitatus (strain ATCC 10500 / CBS 375.48 / QM 6759 / NRRL 1006)</name>
    <name type="common">Penicillium stipitatum</name>
    <dbReference type="NCBI Taxonomy" id="441959"/>
    <lineage>
        <taxon>Eukaryota</taxon>
        <taxon>Fungi</taxon>
        <taxon>Dikarya</taxon>
        <taxon>Ascomycota</taxon>
        <taxon>Pezizomycotina</taxon>
        <taxon>Eurotiomycetes</taxon>
        <taxon>Eurotiomycetidae</taxon>
        <taxon>Eurotiales</taxon>
        <taxon>Trichocomaceae</taxon>
        <taxon>Talaromyces</taxon>
        <taxon>Talaromyces sect. Talaromyces</taxon>
    </lineage>
</organism>
<keyword evidence="4" id="KW-1185">Reference proteome</keyword>
<evidence type="ECO:0000313" key="3">
    <source>
        <dbReference type="EMBL" id="EED22753.1"/>
    </source>
</evidence>
<sequence>MTLLIILLGLLIGGIFCLDERGFVSLNNERASQAETWEQTSFYAPTPGNLDRYTPSVYCPSPSRLNAERSSSLPRPGRLGYYDEASSGNLQSCDDHTQTYINYPIEWRVLLNNRGVARDTEEDLVLKPSSYWQQIKEKADQAVRQRLRKASNRRVRSDETTIVVSVNDRSERDLTKRFETDHIDWTAIDRQLLKWEPLFRKGRKLRLSITIRYLEDRNPSPPGRTDKRGSSSTTNRMLRDLEDQIDAEESSGQPSFWRDVYKKMRCPGPPCHHEGQYCWQDPVSKKHYRLRTHHLRSLVKFVENNGVLNTHDDVPEAIREQLFAEERQQIDHRQKTLNLPANSSGLPPININVLPTMSSQPLLSCSYSDQSRSSRIEQARSFKIPESFEEALENYANWHLGRVSTVNSRENIIRARDIALEKCLDLQQIFIDNDPDSLSGVAIGMARRFANDIPLWLKDREHRNDMEEPENE</sequence>
<dbReference type="VEuPathDB" id="FungiDB:TSTA_062400"/>
<feature type="region of interest" description="Disordered" evidence="1">
    <location>
        <begin position="215"/>
        <end position="236"/>
    </location>
</feature>
<dbReference type="OrthoDB" id="4232626at2759"/>
<dbReference type="EMBL" id="EQ962652">
    <property type="protein sequence ID" value="EED22753.1"/>
    <property type="molecule type" value="Genomic_DNA"/>
</dbReference>
<dbReference type="InParanoid" id="B8LXT8"/>
<dbReference type="AlphaFoldDB" id="B8LXT8"/>
<proteinExistence type="predicted"/>
<keyword evidence="2" id="KW-0732">Signal</keyword>
<feature type="signal peptide" evidence="2">
    <location>
        <begin position="1"/>
        <end position="17"/>
    </location>
</feature>
<reference evidence="4" key="1">
    <citation type="journal article" date="2015" name="Genome Announc.">
        <title>Genome sequence of the AIDS-associated pathogen Penicillium marneffei (ATCC18224) and its near taxonomic relative Talaromyces stipitatus (ATCC10500).</title>
        <authorList>
            <person name="Nierman W.C."/>
            <person name="Fedorova-Abrams N.D."/>
            <person name="Andrianopoulos A."/>
        </authorList>
    </citation>
    <scope>NUCLEOTIDE SEQUENCE [LARGE SCALE GENOMIC DNA]</scope>
    <source>
        <strain evidence="4">ATCC 10500 / CBS 375.48 / QM 6759 / NRRL 1006</strain>
    </source>
</reference>